<dbReference type="InterPro" id="IPR001173">
    <property type="entry name" value="Glyco_trans_2-like"/>
</dbReference>
<dbReference type="SUPFAM" id="SSF53448">
    <property type="entry name" value="Nucleotide-diphospho-sugar transferases"/>
    <property type="match status" value="1"/>
</dbReference>
<proteinExistence type="predicted"/>
<dbReference type="EMBL" id="MN740710">
    <property type="protein sequence ID" value="QHU09368.1"/>
    <property type="molecule type" value="Genomic_DNA"/>
</dbReference>
<dbReference type="Gene3D" id="3.90.550.10">
    <property type="entry name" value="Spore Coat Polysaccharide Biosynthesis Protein SpsA, Chain A"/>
    <property type="match status" value="1"/>
</dbReference>
<dbReference type="InterPro" id="IPR019734">
    <property type="entry name" value="TPR_rpt"/>
</dbReference>
<reference evidence="2" key="1">
    <citation type="journal article" date="2020" name="Nature">
        <title>Giant virus diversity and host interactions through global metagenomics.</title>
        <authorList>
            <person name="Schulz F."/>
            <person name="Roux S."/>
            <person name="Paez-Espino D."/>
            <person name="Jungbluth S."/>
            <person name="Walsh D.A."/>
            <person name="Denef V.J."/>
            <person name="McMahon K.D."/>
            <person name="Konstantinidis K.T."/>
            <person name="Eloe-Fadrosh E.A."/>
            <person name="Kyrpides N.C."/>
            <person name="Woyke T."/>
        </authorList>
    </citation>
    <scope>NUCLEOTIDE SEQUENCE</scope>
    <source>
        <strain evidence="2">GVMAG-S-1074260-58</strain>
    </source>
</reference>
<dbReference type="SUPFAM" id="SSF48452">
    <property type="entry name" value="TPR-like"/>
    <property type="match status" value="1"/>
</dbReference>
<dbReference type="InterPro" id="IPR029044">
    <property type="entry name" value="Nucleotide-diphossugar_trans"/>
</dbReference>
<dbReference type="PANTHER" id="PTHR43630:SF2">
    <property type="entry name" value="GLYCOSYLTRANSFERASE"/>
    <property type="match status" value="1"/>
</dbReference>
<protein>
    <recommendedName>
        <fullName evidence="1">Glycosyltransferase 2-like domain-containing protein</fullName>
    </recommendedName>
</protein>
<sequence length="662" mass="79086">MSSSTLCLNMIVKNESRTIQRLLDSVLPIIDTYCICDTGSTDNTMDIIREYFKDKGIPGRLLSEPFQNFSYNRNFSLQACRGLSDYILFLDADMILDIIKQFDKSMLKQYDFFYLLQGNDSFYYRNIRIVKNNGLYKYVGVTHEYIEFPKPSKSFSFNKKDLFIKDIGDGGAKHNKFQRDICLLKNGILEDPKNVRYHFYLANSYYHVKDYNEAIHMYKKRIELGGWKEEVWYSYYRIGICYKCMNRFPDALSYWLEGYDYYPERLEGIYEIIKHYRIIGKHKIGIKFYNLAKEILDKHLDRNQYLFLNANIYAYKIYLEYTILACYNNIININHEVIQVLNHSNVDDYRCLLSNMKFYKNILQHQSVYRFNHCMNRIIYDKNQCFTSSSSCMIPNPYSNGYVMNIRYVNYHIQPEGKYSLQDNNHMITINKWIELDDLFNKKVETWMELVLDGKLYMGVEDVRLYYDNYKQQLLYIGSGFPNHKRRVVSGEYNIKQRTLDVHEQTQTFHPSSCEKNWVFVDYNEETHIIYDWHPVRICKVVNHEIQVVVTKPTPKMFSQIRGSTCGFIYKTDKVHEIWFVNHMVSVESTRHYYHIISVFDSNMNLIRYSAPFKFEGDTVEYCLSIIVEDDRILMNYSTWNKTTNIGVYDKTYIDNVLIYTN</sequence>
<dbReference type="Gene3D" id="1.25.40.10">
    <property type="entry name" value="Tetratricopeptide repeat domain"/>
    <property type="match status" value="1"/>
</dbReference>
<dbReference type="PANTHER" id="PTHR43630">
    <property type="entry name" value="POLY-BETA-1,6-N-ACETYL-D-GLUCOSAMINE SYNTHASE"/>
    <property type="match status" value="1"/>
</dbReference>
<dbReference type="InterPro" id="IPR011990">
    <property type="entry name" value="TPR-like_helical_dom_sf"/>
</dbReference>
<accession>A0A6C0JZN8</accession>
<organism evidence="2">
    <name type="scientific">viral metagenome</name>
    <dbReference type="NCBI Taxonomy" id="1070528"/>
    <lineage>
        <taxon>unclassified sequences</taxon>
        <taxon>metagenomes</taxon>
        <taxon>organismal metagenomes</taxon>
    </lineage>
</organism>
<evidence type="ECO:0000259" key="1">
    <source>
        <dbReference type="Pfam" id="PF00535"/>
    </source>
</evidence>
<feature type="domain" description="Glycosyltransferase 2-like" evidence="1">
    <location>
        <begin position="10"/>
        <end position="96"/>
    </location>
</feature>
<dbReference type="Pfam" id="PF00535">
    <property type="entry name" value="Glycos_transf_2"/>
    <property type="match status" value="1"/>
</dbReference>
<evidence type="ECO:0000313" key="2">
    <source>
        <dbReference type="EMBL" id="QHU09368.1"/>
    </source>
</evidence>
<dbReference type="AlphaFoldDB" id="A0A6C0JZN8"/>
<name>A0A6C0JZN8_9ZZZZ</name>
<dbReference type="SMART" id="SM00028">
    <property type="entry name" value="TPR"/>
    <property type="match status" value="2"/>
</dbReference>